<evidence type="ECO:0000256" key="6">
    <source>
        <dbReference type="ARBA" id="ARBA00022801"/>
    </source>
</evidence>
<keyword evidence="10" id="KW-1133">Transmembrane helix</keyword>
<evidence type="ECO:0000256" key="2">
    <source>
        <dbReference type="ARBA" id="ARBA00006040"/>
    </source>
</evidence>
<evidence type="ECO:0000256" key="1">
    <source>
        <dbReference type="ARBA" id="ARBA00004496"/>
    </source>
</evidence>
<evidence type="ECO:0000256" key="9">
    <source>
        <dbReference type="RuleBase" id="RU003435"/>
    </source>
</evidence>
<dbReference type="Pfam" id="PF01432">
    <property type="entry name" value="Peptidase_M3"/>
    <property type="match status" value="1"/>
</dbReference>
<dbReference type="FunFam" id="1.20.1050.40:FF:000001">
    <property type="entry name" value="Thimet oligopeptidase 1"/>
    <property type="match status" value="1"/>
</dbReference>
<evidence type="ECO:0000256" key="10">
    <source>
        <dbReference type="SAM" id="Phobius"/>
    </source>
</evidence>
<keyword evidence="6 9" id="KW-0378">Hydrolase</keyword>
<dbReference type="PANTHER" id="PTHR11804:SF82">
    <property type="entry name" value="THIMET OLIGOPEPTIDASE-RELATED"/>
    <property type="match status" value="1"/>
</dbReference>
<comment type="subcellular location">
    <subcellularLocation>
        <location evidence="1">Cytoplasm</location>
    </subcellularLocation>
</comment>
<keyword evidence="5 9" id="KW-0479">Metal-binding</keyword>
<dbReference type="InterPro" id="IPR024077">
    <property type="entry name" value="Neurolysin/TOP_dom2"/>
</dbReference>
<keyword evidence="10" id="KW-0812">Transmembrane</keyword>
<name>A0A7C9D6Z3_OPUST</name>
<evidence type="ECO:0000256" key="4">
    <source>
        <dbReference type="ARBA" id="ARBA00022670"/>
    </source>
</evidence>
<evidence type="ECO:0000259" key="11">
    <source>
        <dbReference type="Pfam" id="PF01432"/>
    </source>
</evidence>
<dbReference type="GO" id="GO:0004222">
    <property type="term" value="F:metalloendopeptidase activity"/>
    <property type="evidence" value="ECO:0007669"/>
    <property type="project" value="InterPro"/>
</dbReference>
<dbReference type="Gene3D" id="3.40.390.10">
    <property type="entry name" value="Collagenase (Catalytic Domain)"/>
    <property type="match status" value="1"/>
</dbReference>
<dbReference type="GO" id="GO:0006518">
    <property type="term" value="P:peptide metabolic process"/>
    <property type="evidence" value="ECO:0007669"/>
    <property type="project" value="TreeGrafter"/>
</dbReference>
<protein>
    <recommendedName>
        <fullName evidence="11">Peptidase M3A/M3B catalytic domain-containing protein</fullName>
    </recommendedName>
</protein>
<dbReference type="SUPFAM" id="SSF55486">
    <property type="entry name" value="Metalloproteases ('zincins'), catalytic domain"/>
    <property type="match status" value="1"/>
</dbReference>
<dbReference type="PANTHER" id="PTHR11804">
    <property type="entry name" value="PROTEASE M3 THIMET OLIGOPEPTIDASE-RELATED"/>
    <property type="match status" value="1"/>
</dbReference>
<keyword evidence="8 9" id="KW-0482">Metalloprotease</keyword>
<reference evidence="12" key="2">
    <citation type="submission" date="2020-07" db="EMBL/GenBank/DDBJ databases">
        <authorList>
            <person name="Vera ALvarez R."/>
            <person name="Arias-Moreno D.M."/>
            <person name="Jimenez-Jacinto V."/>
            <person name="Jimenez-Bremont J.F."/>
            <person name="Swaminathan K."/>
            <person name="Moose S.P."/>
            <person name="Guerrero-Gonzalez M.L."/>
            <person name="Marino-Ramirez L."/>
            <person name="Landsman D."/>
            <person name="Rodriguez-Kessler M."/>
            <person name="Delgado-Sanchez P."/>
        </authorList>
    </citation>
    <scope>NUCLEOTIDE SEQUENCE</scope>
    <source>
        <tissue evidence="12">Cladode</tissue>
    </source>
</reference>
<dbReference type="InterPro" id="IPR001567">
    <property type="entry name" value="Pept_M3A_M3B_dom"/>
</dbReference>
<dbReference type="CDD" id="cd06455">
    <property type="entry name" value="M3A_TOP"/>
    <property type="match status" value="1"/>
</dbReference>
<feature type="transmembrane region" description="Helical" evidence="10">
    <location>
        <begin position="27"/>
        <end position="48"/>
    </location>
</feature>
<evidence type="ECO:0000256" key="5">
    <source>
        <dbReference type="ARBA" id="ARBA00022723"/>
    </source>
</evidence>
<sequence length="713" mass="80705">MEGDDGRHSQRHKVSTTVNSSGRGRKIIALTGTAAIIAIAANFAFLAFKSRKNRRNRKELVGSNVRVNISAFEIRKLADQIVAESKGVHDALASVPVDKVKYQDIMALAELEARQFPMIQSCIFPRLVSMSDDVRKASAEAERLLNTHFASCRKREDVYRVVKAFVTRGEWINAEAKSYVQVLIRDFERNGLNLTSTKKEEVQHLQARIDDLSMQYIQNLNDDGSFLLFTKTELEGLPAEFLQILDRAADDKIKVPLKSNYVSPIVELCKIGATRRRVAVAYGQRCKEVNVPLLENLVVLRHKLAKLLGYDNYAEYAVCSRMAKTTSKVFEFLEDLSTSLSDLAAKEFAILQDLKKKEEGDCPFGIEDLLYYVKKFEDEKFNLDFATLKEYFPLSFVLQGIFKVLQDLFGLRFEEILGASVWDEDVRVFSVFDLSSGELIGYAYLDLYSRVGKYGQTCVLPLQNGSLSSNGARQVPVVLMISGFTKEDGNCPVLLRFSEVVNLFHEFGHVAHHLCNHASLVRFSGLRVDPDFVEIPGHMFENWCYDSSILKLISGYYQDITRPIKNDVCISLRSWRHSFSALKLRQEILYCLFDQIIHSTDNVDFLELFKYLHPKMMLEMPVLEGTNPAACFPHSAIGYEATCYSRIWSKVFAADMFASKFCDGLLNHHIGMQFRNKVLAPGGARDPLECLSNFMGRQPSIQAFVDSIALSEV</sequence>
<keyword evidence="4 9" id="KW-0645">Protease</keyword>
<keyword evidence="3" id="KW-0963">Cytoplasm</keyword>
<keyword evidence="7 9" id="KW-0862">Zinc</keyword>
<dbReference type="Gene3D" id="1.20.1050.40">
    <property type="entry name" value="Endopeptidase. Chain P, domain 1"/>
    <property type="match status" value="1"/>
</dbReference>
<evidence type="ECO:0000256" key="8">
    <source>
        <dbReference type="ARBA" id="ARBA00023049"/>
    </source>
</evidence>
<reference evidence="12" key="1">
    <citation type="journal article" date="2013" name="J. Plant Res.">
        <title>Effect of fungi and light on seed germination of three Opuntia species from semiarid lands of central Mexico.</title>
        <authorList>
            <person name="Delgado-Sanchez P."/>
            <person name="Jimenez-Bremont J.F."/>
            <person name="Guerrero-Gonzalez Mde L."/>
            <person name="Flores J."/>
        </authorList>
    </citation>
    <scope>NUCLEOTIDE SEQUENCE</scope>
    <source>
        <tissue evidence="12">Cladode</tissue>
    </source>
</reference>
<keyword evidence="10" id="KW-0472">Membrane</keyword>
<dbReference type="GO" id="GO:0046872">
    <property type="term" value="F:metal ion binding"/>
    <property type="evidence" value="ECO:0007669"/>
    <property type="project" value="UniProtKB-UniRule"/>
</dbReference>
<evidence type="ECO:0000256" key="7">
    <source>
        <dbReference type="ARBA" id="ARBA00022833"/>
    </source>
</evidence>
<dbReference type="Gene3D" id="1.10.1370.10">
    <property type="entry name" value="Neurolysin, domain 3"/>
    <property type="match status" value="1"/>
</dbReference>
<dbReference type="GO" id="GO:0005737">
    <property type="term" value="C:cytoplasm"/>
    <property type="evidence" value="ECO:0007669"/>
    <property type="project" value="UniProtKB-SubCell"/>
</dbReference>
<dbReference type="InterPro" id="IPR024079">
    <property type="entry name" value="MetalloPept_cat_dom_sf"/>
</dbReference>
<feature type="domain" description="Peptidase M3A/M3B catalytic" evidence="11">
    <location>
        <begin position="269"/>
        <end position="709"/>
    </location>
</feature>
<dbReference type="InterPro" id="IPR045090">
    <property type="entry name" value="Pept_M3A_M3B"/>
</dbReference>
<comment type="cofactor">
    <cofactor evidence="9">
        <name>Zn(2+)</name>
        <dbReference type="ChEBI" id="CHEBI:29105"/>
    </cofactor>
    <text evidence="9">Binds 1 zinc ion.</text>
</comment>
<dbReference type="GO" id="GO:0006508">
    <property type="term" value="P:proteolysis"/>
    <property type="evidence" value="ECO:0007669"/>
    <property type="project" value="UniProtKB-KW"/>
</dbReference>
<comment type="similarity">
    <text evidence="2 9">Belongs to the peptidase M3 family.</text>
</comment>
<accession>A0A7C9D6Z3</accession>
<dbReference type="InterPro" id="IPR024080">
    <property type="entry name" value="Neurolysin/TOP_N"/>
</dbReference>
<evidence type="ECO:0000256" key="3">
    <source>
        <dbReference type="ARBA" id="ARBA00022490"/>
    </source>
</evidence>
<evidence type="ECO:0000313" key="12">
    <source>
        <dbReference type="EMBL" id="MBA4632505.1"/>
    </source>
</evidence>
<dbReference type="EMBL" id="GISG01083072">
    <property type="protein sequence ID" value="MBA4632505.1"/>
    <property type="molecule type" value="Transcribed_RNA"/>
</dbReference>
<dbReference type="AlphaFoldDB" id="A0A7C9D6Z3"/>
<organism evidence="12">
    <name type="scientific">Opuntia streptacantha</name>
    <name type="common">Prickly pear cactus</name>
    <name type="synonym">Opuntia cardona</name>
    <dbReference type="NCBI Taxonomy" id="393608"/>
    <lineage>
        <taxon>Eukaryota</taxon>
        <taxon>Viridiplantae</taxon>
        <taxon>Streptophyta</taxon>
        <taxon>Embryophyta</taxon>
        <taxon>Tracheophyta</taxon>
        <taxon>Spermatophyta</taxon>
        <taxon>Magnoliopsida</taxon>
        <taxon>eudicotyledons</taxon>
        <taxon>Gunneridae</taxon>
        <taxon>Pentapetalae</taxon>
        <taxon>Caryophyllales</taxon>
        <taxon>Cactineae</taxon>
        <taxon>Cactaceae</taxon>
        <taxon>Opuntioideae</taxon>
        <taxon>Opuntia</taxon>
    </lineage>
</organism>
<proteinExistence type="inferred from homology"/>